<evidence type="ECO:0000256" key="4">
    <source>
        <dbReference type="ARBA" id="ARBA00012483"/>
    </source>
</evidence>
<dbReference type="InterPro" id="IPR013083">
    <property type="entry name" value="Znf_RING/FYVE/PHD"/>
</dbReference>
<keyword evidence="8" id="KW-0833">Ubl conjugation pathway</keyword>
<accession>A0A5H2XPX6</accession>
<dbReference type="SUPFAM" id="SSF57850">
    <property type="entry name" value="RING/U-box"/>
    <property type="match status" value="1"/>
</dbReference>
<proteinExistence type="inferred from homology"/>
<dbReference type="GO" id="GO:0061630">
    <property type="term" value="F:ubiquitin protein ligase activity"/>
    <property type="evidence" value="ECO:0007669"/>
    <property type="project" value="UniProtKB-EC"/>
</dbReference>
<feature type="region of interest" description="Disordered" evidence="12">
    <location>
        <begin position="87"/>
        <end position="164"/>
    </location>
</feature>
<dbReference type="Gene3D" id="3.30.40.10">
    <property type="entry name" value="Zinc/RING finger domain, C3HC4 (zinc finger)"/>
    <property type="match status" value="1"/>
</dbReference>
<dbReference type="PANTHER" id="PTHR46632:SF16">
    <property type="entry name" value="E3 UBIQUITIN-PROTEIN LIGASE SINA-LIKE 10"/>
    <property type="match status" value="1"/>
</dbReference>
<dbReference type="EC" id="2.3.2.27" evidence="4"/>
<dbReference type="GO" id="GO:0008270">
    <property type="term" value="F:zinc ion binding"/>
    <property type="evidence" value="ECO:0007669"/>
    <property type="project" value="UniProtKB-KW"/>
</dbReference>
<dbReference type="UniPathway" id="UPA00143"/>
<dbReference type="PANTHER" id="PTHR46632">
    <property type="entry name" value="E3 UBIQUITIN-PROTEIN LIGASE SINA-LIKE 4"/>
    <property type="match status" value="1"/>
</dbReference>
<evidence type="ECO:0000256" key="2">
    <source>
        <dbReference type="ARBA" id="ARBA00004906"/>
    </source>
</evidence>
<name>A0A5H2XPX6_PRUDU</name>
<evidence type="ECO:0000256" key="12">
    <source>
        <dbReference type="SAM" id="MobiDB-lite"/>
    </source>
</evidence>
<dbReference type="PROSITE" id="PS51081">
    <property type="entry name" value="ZF_SIAH"/>
    <property type="match status" value="1"/>
</dbReference>
<feature type="domain" description="RING-type" evidence="13">
    <location>
        <begin position="182"/>
        <end position="219"/>
    </location>
</feature>
<evidence type="ECO:0000256" key="6">
    <source>
        <dbReference type="ARBA" id="ARBA00022723"/>
    </source>
</evidence>
<reference evidence="15" key="1">
    <citation type="journal article" date="2019" name="Science">
        <title>Mutation of a bHLH transcription factor allowed almond domestication.</title>
        <authorList>
            <person name="Sanchez-Perez R."/>
            <person name="Pavan S."/>
            <person name="Mazzeo R."/>
            <person name="Moldovan C."/>
            <person name="Aiese Cigliano R."/>
            <person name="Del Cueto J."/>
            <person name="Ricciardi F."/>
            <person name="Lotti C."/>
            <person name="Ricciardi L."/>
            <person name="Dicenta F."/>
            <person name="Lopez-Marques R.L."/>
            <person name="Lindberg Moller B."/>
        </authorList>
    </citation>
    <scope>NUCLEOTIDE SEQUENCE</scope>
</reference>
<dbReference type="GO" id="GO:0016567">
    <property type="term" value="P:protein ubiquitination"/>
    <property type="evidence" value="ECO:0007669"/>
    <property type="project" value="UniProtKB-UniPathway"/>
</dbReference>
<dbReference type="PROSITE" id="PS50089">
    <property type="entry name" value="ZF_RING_2"/>
    <property type="match status" value="1"/>
</dbReference>
<comment type="similarity">
    <text evidence="3">Belongs to the SINA (Seven in absentia) family.</text>
</comment>
<evidence type="ECO:0000256" key="10">
    <source>
        <dbReference type="ARBA" id="ARBA00024004"/>
    </source>
</evidence>
<dbReference type="InterPro" id="IPR013010">
    <property type="entry name" value="Znf_SIAH"/>
</dbReference>
<protein>
    <recommendedName>
        <fullName evidence="4">RING-type E3 ubiquitin transferase</fullName>
        <ecNumber evidence="4">2.3.2.27</ecNumber>
    </recommendedName>
</protein>
<dbReference type="Pfam" id="PF21362">
    <property type="entry name" value="Sina_RING"/>
    <property type="match status" value="1"/>
</dbReference>
<dbReference type="InterPro" id="IPR001841">
    <property type="entry name" value="Znf_RING"/>
</dbReference>
<dbReference type="SUPFAM" id="SSF49599">
    <property type="entry name" value="TRAF domain-like"/>
    <property type="match status" value="1"/>
</dbReference>
<evidence type="ECO:0000256" key="7">
    <source>
        <dbReference type="ARBA" id="ARBA00022771"/>
    </source>
</evidence>
<dbReference type="InterPro" id="IPR049548">
    <property type="entry name" value="Sina-like_RING"/>
</dbReference>
<keyword evidence="9" id="KW-0862">Zinc</keyword>
<evidence type="ECO:0000259" key="14">
    <source>
        <dbReference type="PROSITE" id="PS51081"/>
    </source>
</evidence>
<dbReference type="CDD" id="cd16571">
    <property type="entry name" value="RING-HC_SIAHs"/>
    <property type="match status" value="1"/>
</dbReference>
<feature type="compositionally biased region" description="Acidic residues" evidence="12">
    <location>
        <begin position="115"/>
        <end position="153"/>
    </location>
</feature>
<comment type="catalytic activity">
    <reaction evidence="1">
        <text>S-ubiquitinyl-[E2 ubiquitin-conjugating enzyme]-L-cysteine + [acceptor protein]-L-lysine = [E2 ubiquitin-conjugating enzyme]-L-cysteine + N(6)-ubiquitinyl-[acceptor protein]-L-lysine.</text>
        <dbReference type="EC" id="2.3.2.27"/>
    </reaction>
</comment>
<evidence type="ECO:0000256" key="9">
    <source>
        <dbReference type="ARBA" id="ARBA00022833"/>
    </source>
</evidence>
<gene>
    <name evidence="15" type="ORF">Prudu_682S000600</name>
</gene>
<feature type="domain" description="SIAH-type" evidence="14">
    <location>
        <begin position="236"/>
        <end position="294"/>
    </location>
</feature>
<dbReference type="EMBL" id="AP021019">
    <property type="protein sequence ID" value="BBN68994.1"/>
    <property type="molecule type" value="Genomic_DNA"/>
</dbReference>
<dbReference type="AlphaFoldDB" id="A0A5H2XPX6"/>
<evidence type="ECO:0000313" key="15">
    <source>
        <dbReference type="EMBL" id="BBN68994.1"/>
    </source>
</evidence>
<evidence type="ECO:0000256" key="1">
    <source>
        <dbReference type="ARBA" id="ARBA00000900"/>
    </source>
</evidence>
<evidence type="ECO:0000256" key="3">
    <source>
        <dbReference type="ARBA" id="ARBA00009119"/>
    </source>
</evidence>
<comment type="pathway">
    <text evidence="2">Protein modification; protein ubiquitination.</text>
</comment>
<keyword evidence="5" id="KW-0808">Transferase</keyword>
<dbReference type="Pfam" id="PF21361">
    <property type="entry name" value="Sina_ZnF"/>
    <property type="match status" value="1"/>
</dbReference>
<evidence type="ECO:0000259" key="13">
    <source>
        <dbReference type="PROSITE" id="PS50089"/>
    </source>
</evidence>
<organism evidence="15">
    <name type="scientific">Prunus dulcis</name>
    <name type="common">Almond</name>
    <name type="synonym">Amygdalus dulcis</name>
    <dbReference type="NCBI Taxonomy" id="3755"/>
    <lineage>
        <taxon>Eukaryota</taxon>
        <taxon>Viridiplantae</taxon>
        <taxon>Streptophyta</taxon>
        <taxon>Embryophyta</taxon>
        <taxon>Tracheophyta</taxon>
        <taxon>Spermatophyta</taxon>
        <taxon>Magnoliopsida</taxon>
        <taxon>eudicotyledons</taxon>
        <taxon>Gunneridae</taxon>
        <taxon>Pentapetalae</taxon>
        <taxon>rosids</taxon>
        <taxon>fabids</taxon>
        <taxon>Rosales</taxon>
        <taxon>Rosaceae</taxon>
        <taxon>Amygdaloideae</taxon>
        <taxon>Amygdaleae</taxon>
        <taxon>Prunus</taxon>
    </lineage>
</organism>
<comment type="function">
    <text evidence="10">E3 ubiquitin-protein ligase that mediates ubiquitination and subsequent proteasomal degradation of target proteins. E3 ubiquitin ligases accept ubiquitin from an E2 ubiquitin-conjugating enzyme in the form of a thioester and then directly transfers the ubiquitin to targeted substrates. It probably triggers the ubiquitin-mediated degradation of different substrates.</text>
</comment>
<sequence length="322" mass="36214">MMNHYVEGLGNLVTISCIQPVFMRALHEGSQIELFHKEHSKPAVSTQLRENFHLKTTKQERGMARSPSSDDDYDMARCFRIRPALLGGDSDEQVNTRPMHKRARLNPRPQASNLMDEEEVEQEEESGQSEEEEEEVGGESEEEVGGESEEERDDNDHIKDEDQDGSYSHVVITLTDTEVFDCPICFEPLTIPVYQCDQNGHIACSSCCTKINNKCPSCSGSVGFNRCRAIEKALESITISCQNIHYGCKASVAFHKKGEHQKACVYSPCSCPHLSCNLVSSAEQLYQHFSSSHVILQCQRDRHQPFFGPIRGCLTHGQKWGT</sequence>
<keyword evidence="7 11" id="KW-0863">Zinc-finger</keyword>
<evidence type="ECO:0000256" key="11">
    <source>
        <dbReference type="PROSITE-ProRule" id="PRU00455"/>
    </source>
</evidence>
<dbReference type="InterPro" id="IPR044286">
    <property type="entry name" value="SINL_plant"/>
</dbReference>
<evidence type="ECO:0000256" key="5">
    <source>
        <dbReference type="ARBA" id="ARBA00022679"/>
    </source>
</evidence>
<keyword evidence="6" id="KW-0479">Metal-binding</keyword>
<evidence type="ECO:0000256" key="8">
    <source>
        <dbReference type="ARBA" id="ARBA00022786"/>
    </source>
</evidence>